<sequence length="264" mass="28866">MTGPPTPPPTTATEMADEARTSAPIVAESTTAVPPPTAPVQPKQPAQDTYQLLFPTLENLAYQNNYRQIVDVAERGDLKGESDRQFTRLLLVAPLTLAYLILDDLPPARYALTRLPDKLAAHPLSQALFGLLAATLERNYDHIYSRAESLFHYAQQPDFPDEKLGEVVVSMTKAFIASFQERTVVLLSRAFTSLPVSLAQTYLGLPADRLPAAAEKHGWSYDASHQIFTPAPLPSAMVTPIYAYGPSSLNTFNLVADSTAKLEI</sequence>
<reference evidence="3 4" key="1">
    <citation type="submission" date="2014-04" db="EMBL/GenBank/DDBJ databases">
        <authorList>
            <consortium name="DOE Joint Genome Institute"/>
            <person name="Kuo A."/>
            <person name="Tarkka M."/>
            <person name="Buscot F."/>
            <person name="Kohler A."/>
            <person name="Nagy L.G."/>
            <person name="Floudas D."/>
            <person name="Copeland A."/>
            <person name="Barry K.W."/>
            <person name="Cichocki N."/>
            <person name="Veneault-Fourrey C."/>
            <person name="LaButti K."/>
            <person name="Lindquist E.A."/>
            <person name="Lipzen A."/>
            <person name="Lundell T."/>
            <person name="Morin E."/>
            <person name="Murat C."/>
            <person name="Sun H."/>
            <person name="Tunlid A."/>
            <person name="Henrissat B."/>
            <person name="Grigoriev I.V."/>
            <person name="Hibbett D.S."/>
            <person name="Martin F."/>
            <person name="Nordberg H.P."/>
            <person name="Cantor M.N."/>
            <person name="Hua S.X."/>
        </authorList>
    </citation>
    <scope>NUCLEOTIDE SEQUENCE [LARGE SCALE GENOMIC DNA]</scope>
    <source>
        <strain evidence="3 4">F 1598</strain>
    </source>
</reference>
<reference evidence="4" key="2">
    <citation type="submission" date="2015-01" db="EMBL/GenBank/DDBJ databases">
        <title>Evolutionary Origins and Diversification of the Mycorrhizal Mutualists.</title>
        <authorList>
            <consortium name="DOE Joint Genome Institute"/>
            <consortium name="Mycorrhizal Genomics Consortium"/>
            <person name="Kohler A."/>
            <person name="Kuo A."/>
            <person name="Nagy L.G."/>
            <person name="Floudas D."/>
            <person name="Copeland A."/>
            <person name="Barry K.W."/>
            <person name="Cichocki N."/>
            <person name="Veneault-Fourrey C."/>
            <person name="LaButti K."/>
            <person name="Lindquist E.A."/>
            <person name="Lipzen A."/>
            <person name="Lundell T."/>
            <person name="Morin E."/>
            <person name="Murat C."/>
            <person name="Riley R."/>
            <person name="Ohm R."/>
            <person name="Sun H."/>
            <person name="Tunlid A."/>
            <person name="Henrissat B."/>
            <person name="Grigoriev I.V."/>
            <person name="Hibbett D.S."/>
            <person name="Martin F."/>
        </authorList>
    </citation>
    <scope>NUCLEOTIDE SEQUENCE [LARGE SCALE GENOMIC DNA]</scope>
    <source>
        <strain evidence="4">F 1598</strain>
    </source>
</reference>
<feature type="domain" description="CSN8/PSMD8/EIF3K" evidence="2">
    <location>
        <begin position="95"/>
        <end position="232"/>
    </location>
</feature>
<evidence type="ECO:0000313" key="4">
    <source>
        <dbReference type="Proteomes" id="UP000054166"/>
    </source>
</evidence>
<dbReference type="Proteomes" id="UP000054166">
    <property type="component" value="Unassembled WGS sequence"/>
</dbReference>
<name>A0A0C3FPY5_PILCF</name>
<proteinExistence type="predicted"/>
<organism evidence="3 4">
    <name type="scientific">Piloderma croceum (strain F 1598)</name>
    <dbReference type="NCBI Taxonomy" id="765440"/>
    <lineage>
        <taxon>Eukaryota</taxon>
        <taxon>Fungi</taxon>
        <taxon>Dikarya</taxon>
        <taxon>Basidiomycota</taxon>
        <taxon>Agaricomycotina</taxon>
        <taxon>Agaricomycetes</taxon>
        <taxon>Agaricomycetidae</taxon>
        <taxon>Atheliales</taxon>
        <taxon>Atheliaceae</taxon>
        <taxon>Piloderma</taxon>
    </lineage>
</organism>
<accession>A0A0C3FPY5</accession>
<protein>
    <recommendedName>
        <fullName evidence="2">CSN8/PSMD8/EIF3K domain-containing protein</fullName>
    </recommendedName>
</protein>
<feature type="region of interest" description="Disordered" evidence="1">
    <location>
        <begin position="1"/>
        <end position="46"/>
    </location>
</feature>
<dbReference type="InterPro" id="IPR033464">
    <property type="entry name" value="CSN8_PSD8_EIF3K"/>
</dbReference>
<dbReference type="EMBL" id="KN832982">
    <property type="protein sequence ID" value="KIM86180.1"/>
    <property type="molecule type" value="Genomic_DNA"/>
</dbReference>
<gene>
    <name evidence="3" type="ORF">PILCRDRAFT_816104</name>
</gene>
<feature type="compositionally biased region" description="Pro residues" evidence="1">
    <location>
        <begin position="1"/>
        <end position="10"/>
    </location>
</feature>
<evidence type="ECO:0000313" key="3">
    <source>
        <dbReference type="EMBL" id="KIM86180.1"/>
    </source>
</evidence>
<evidence type="ECO:0000256" key="1">
    <source>
        <dbReference type="SAM" id="MobiDB-lite"/>
    </source>
</evidence>
<dbReference type="HOGENOM" id="CLU_094291_0_0_1"/>
<keyword evidence="4" id="KW-1185">Reference proteome</keyword>
<dbReference type="STRING" id="765440.A0A0C3FPY5"/>
<dbReference type="AlphaFoldDB" id="A0A0C3FPY5"/>
<evidence type="ECO:0000259" key="2">
    <source>
        <dbReference type="Pfam" id="PF10075"/>
    </source>
</evidence>
<dbReference type="OrthoDB" id="5351233at2759"/>
<dbReference type="Pfam" id="PF10075">
    <property type="entry name" value="CSN8_PSD8_EIF3K"/>
    <property type="match status" value="1"/>
</dbReference>
<dbReference type="InParanoid" id="A0A0C3FPY5"/>